<dbReference type="InterPro" id="IPR035919">
    <property type="entry name" value="EAL_sf"/>
</dbReference>
<dbReference type="Pfam" id="PF00563">
    <property type="entry name" value="EAL"/>
    <property type="match status" value="1"/>
</dbReference>
<dbReference type="RefSeq" id="WP_013294215.1">
    <property type="nucleotide sequence ID" value="NC_014394.1"/>
</dbReference>
<dbReference type="Pfam" id="PF00990">
    <property type="entry name" value="GGDEF"/>
    <property type="match status" value="1"/>
</dbReference>
<dbReference type="OrthoDB" id="9813903at2"/>
<evidence type="ECO:0000313" key="5">
    <source>
        <dbReference type="Proteomes" id="UP000001235"/>
    </source>
</evidence>
<dbReference type="CDD" id="cd01948">
    <property type="entry name" value="EAL"/>
    <property type="match status" value="1"/>
</dbReference>
<dbReference type="InterPro" id="IPR001633">
    <property type="entry name" value="EAL_dom"/>
</dbReference>
<dbReference type="SUPFAM" id="SSF55073">
    <property type="entry name" value="Nucleotide cyclase"/>
    <property type="match status" value="1"/>
</dbReference>
<dbReference type="NCBIfam" id="TIGR00254">
    <property type="entry name" value="GGDEF"/>
    <property type="match status" value="1"/>
</dbReference>
<dbReference type="SUPFAM" id="SSF141868">
    <property type="entry name" value="EAL domain-like"/>
    <property type="match status" value="1"/>
</dbReference>
<dbReference type="HOGENOM" id="CLU_000445_70_50_4"/>
<organism evidence="4 5">
    <name type="scientific">Gallionella capsiferriformans (strain ES-2)</name>
    <name type="common">Gallionella ferruginea capsiferriformans (strain ES-2)</name>
    <dbReference type="NCBI Taxonomy" id="395494"/>
    <lineage>
        <taxon>Bacteria</taxon>
        <taxon>Pseudomonadati</taxon>
        <taxon>Pseudomonadota</taxon>
        <taxon>Betaproteobacteria</taxon>
        <taxon>Nitrosomonadales</taxon>
        <taxon>Gallionellaceae</taxon>
        <taxon>Gallionella</taxon>
    </lineage>
</organism>
<dbReference type="CDD" id="cd01949">
    <property type="entry name" value="GGDEF"/>
    <property type="match status" value="1"/>
</dbReference>
<name>D9SJA4_GALCS</name>
<dbReference type="InterPro" id="IPR029787">
    <property type="entry name" value="Nucleotide_cyclase"/>
</dbReference>
<proteinExistence type="predicted"/>
<gene>
    <name evidence="4" type="ordered locus">Galf_2289</name>
</gene>
<sequence length="469" mass="52071">MGDRMLQEKQQLQGEILAAKRQLSELRQELCVASTQRDLQKNIRHLSHLPIFDRSLFVERLIQDMSRAQRDKRMVAVLRFSLEPYRQIQDEYGHSMAALLLRTVAERLKLQARAGDTVGHLGENELRLIMPDLDNAQAAADFSARMTDSFAHTPLKFGDREVFVQAYIGIALYPLDGVNADILLQHAEIALCHAKEEGLCSMQYYSVRMSDAAGLTFEDVMQRALECGEFVVHYAPVRDLADGRICAVEALIYWQSPEQGMLSPSQFMPQLEKLGLIVPVGAWLLDTVCRQIALWQNNGLDSLTVSIHLSALQIRQSDFASLFQTVLQRYGLARNAAVLELHVSESLLMQDLDTTAGVLQALKEMGVQIGIVDFGTGHSCLNYLKYLSVDTLKIDPVFIRNLPHSREDAAIIKAIVTLGQGLGLKVVGTGVEVAAQLAWLRDAGCHEAQGDFVGPPILPDAIAEILKCV</sequence>
<dbReference type="InterPro" id="IPR000160">
    <property type="entry name" value="GGDEF_dom"/>
</dbReference>
<dbReference type="Proteomes" id="UP000001235">
    <property type="component" value="Chromosome"/>
</dbReference>
<feature type="domain" description="EAL" evidence="2">
    <location>
        <begin position="214"/>
        <end position="469"/>
    </location>
</feature>
<dbReference type="PROSITE" id="PS50883">
    <property type="entry name" value="EAL"/>
    <property type="match status" value="1"/>
</dbReference>
<keyword evidence="1" id="KW-0175">Coiled coil</keyword>
<keyword evidence="5" id="KW-1185">Reference proteome</keyword>
<dbReference type="EMBL" id="CP002159">
    <property type="protein sequence ID" value="ADL56292.1"/>
    <property type="molecule type" value="Genomic_DNA"/>
</dbReference>
<dbReference type="Gene3D" id="3.20.20.450">
    <property type="entry name" value="EAL domain"/>
    <property type="match status" value="1"/>
</dbReference>
<dbReference type="InterPro" id="IPR052155">
    <property type="entry name" value="Biofilm_reg_signaling"/>
</dbReference>
<dbReference type="STRING" id="395494.Galf_2289"/>
<dbReference type="InterPro" id="IPR043128">
    <property type="entry name" value="Rev_trsase/Diguanyl_cyclase"/>
</dbReference>
<dbReference type="SMART" id="SM00052">
    <property type="entry name" value="EAL"/>
    <property type="match status" value="1"/>
</dbReference>
<dbReference type="PROSITE" id="PS50887">
    <property type="entry name" value="GGDEF"/>
    <property type="match status" value="1"/>
</dbReference>
<dbReference type="KEGG" id="gca:Galf_2289"/>
<evidence type="ECO:0000313" key="4">
    <source>
        <dbReference type="EMBL" id="ADL56292.1"/>
    </source>
</evidence>
<accession>D9SJA4</accession>
<protein>
    <submittedName>
        <fullName evidence="4">Diguanylate cyclase/phosphodiesterase</fullName>
    </submittedName>
</protein>
<evidence type="ECO:0000259" key="2">
    <source>
        <dbReference type="PROSITE" id="PS50883"/>
    </source>
</evidence>
<evidence type="ECO:0000256" key="1">
    <source>
        <dbReference type="SAM" id="Coils"/>
    </source>
</evidence>
<dbReference type="SMART" id="SM00267">
    <property type="entry name" value="GGDEF"/>
    <property type="match status" value="1"/>
</dbReference>
<dbReference type="AlphaFoldDB" id="D9SJA4"/>
<dbReference type="PANTHER" id="PTHR44757">
    <property type="entry name" value="DIGUANYLATE CYCLASE DGCP"/>
    <property type="match status" value="1"/>
</dbReference>
<feature type="domain" description="GGDEF" evidence="3">
    <location>
        <begin position="73"/>
        <end position="207"/>
    </location>
</feature>
<evidence type="ECO:0000259" key="3">
    <source>
        <dbReference type="PROSITE" id="PS50887"/>
    </source>
</evidence>
<dbReference type="Gene3D" id="3.30.70.270">
    <property type="match status" value="1"/>
</dbReference>
<feature type="coiled-coil region" evidence="1">
    <location>
        <begin position="2"/>
        <end position="29"/>
    </location>
</feature>
<dbReference type="eggNOG" id="COG5001">
    <property type="taxonomic scope" value="Bacteria"/>
</dbReference>
<dbReference type="PANTHER" id="PTHR44757:SF2">
    <property type="entry name" value="BIOFILM ARCHITECTURE MAINTENANCE PROTEIN MBAA"/>
    <property type="match status" value="1"/>
</dbReference>
<reference evidence="4 5" key="1">
    <citation type="submission" date="2010-08" db="EMBL/GenBank/DDBJ databases">
        <title>Complete sequence of Gallionella capsiferriformans ES-2.</title>
        <authorList>
            <consortium name="US DOE Joint Genome Institute"/>
            <person name="Lucas S."/>
            <person name="Copeland A."/>
            <person name="Lapidus A."/>
            <person name="Cheng J.-F."/>
            <person name="Bruce D."/>
            <person name="Goodwin L."/>
            <person name="Pitluck S."/>
            <person name="Chertkov O."/>
            <person name="Davenport K.W."/>
            <person name="Detter J.C."/>
            <person name="Han C."/>
            <person name="Tapia R."/>
            <person name="Land M."/>
            <person name="Hauser L."/>
            <person name="Chang Y.-J."/>
            <person name="Jeffries C."/>
            <person name="Kyrpides N."/>
            <person name="Ivanova N."/>
            <person name="Mikhailova N."/>
            <person name="Shelobolina E.S."/>
            <person name="Picardal F."/>
            <person name="Roden E."/>
            <person name="Emerson D."/>
            <person name="Woyke T."/>
        </authorList>
    </citation>
    <scope>NUCLEOTIDE SEQUENCE [LARGE SCALE GENOMIC DNA]</scope>
    <source>
        <strain evidence="4 5">ES-2</strain>
    </source>
</reference>